<dbReference type="AlphaFoldDB" id="A0A365KLU6"/>
<sequence>MKTFKNEKGYALLMVLMLILLFTVLGMGLMATNMNSAKQFNTKEEQVKARHQAEMGVLHYQAQLISIVEENKNNEVVPCAKFLNEVAVLSNDNNSEYNVSKQDIECELSEDVIKISIESTGKYIDKEDKIKAKFNIKNSSRTNLEEGELPGPSDYNDDTKVVEGGLTVENGFYSPTEDSLYVKGDFKVQHGNSNGGNDILINRNLFIDQNMSIQNHACIVTRGNLIVKGNITSTNKVYIFVYGDAYFKSNTYKSSNNNFFVTGKVFENGKEVRNDFEPVPSGYLYNYHNGSDSGNDKKTCPLPGSGNPGKLSGSWQIDENIDVDYFVN</sequence>
<name>A0A365KLU6_9BACL</name>
<keyword evidence="1" id="KW-1133">Transmembrane helix</keyword>
<accession>A0A365KLU6</accession>
<evidence type="ECO:0000313" key="3">
    <source>
        <dbReference type="Proteomes" id="UP000251002"/>
    </source>
</evidence>
<proteinExistence type="predicted"/>
<evidence type="ECO:0008006" key="4">
    <source>
        <dbReference type="Google" id="ProtNLM"/>
    </source>
</evidence>
<dbReference type="EMBL" id="QLZR01000008">
    <property type="protein sequence ID" value="RAZ74124.1"/>
    <property type="molecule type" value="Genomic_DNA"/>
</dbReference>
<organism evidence="2 3">
    <name type="scientific">Planococcus halotolerans</name>
    <dbReference type="NCBI Taxonomy" id="2233542"/>
    <lineage>
        <taxon>Bacteria</taxon>
        <taxon>Bacillati</taxon>
        <taxon>Bacillota</taxon>
        <taxon>Bacilli</taxon>
        <taxon>Bacillales</taxon>
        <taxon>Caryophanaceae</taxon>
        <taxon>Planococcus</taxon>
    </lineage>
</organism>
<protein>
    <recommendedName>
        <fullName evidence="4">Type 4 fimbrial biogenesis protein PilX N-terminal domain-containing protein</fullName>
    </recommendedName>
</protein>
<gene>
    <name evidence="2" type="ORF">DP120_16215</name>
</gene>
<dbReference type="Proteomes" id="UP000251002">
    <property type="component" value="Unassembled WGS sequence"/>
</dbReference>
<keyword evidence="3" id="KW-1185">Reference proteome</keyword>
<dbReference type="RefSeq" id="WP_112224686.1">
    <property type="nucleotide sequence ID" value="NZ_CP047673.1"/>
</dbReference>
<comment type="caution">
    <text evidence="2">The sequence shown here is derived from an EMBL/GenBank/DDBJ whole genome shotgun (WGS) entry which is preliminary data.</text>
</comment>
<keyword evidence="1" id="KW-0812">Transmembrane</keyword>
<evidence type="ECO:0000313" key="2">
    <source>
        <dbReference type="EMBL" id="RAZ74124.1"/>
    </source>
</evidence>
<feature type="transmembrane region" description="Helical" evidence="1">
    <location>
        <begin position="12"/>
        <end position="31"/>
    </location>
</feature>
<keyword evidence="1" id="KW-0472">Membrane</keyword>
<evidence type="ECO:0000256" key="1">
    <source>
        <dbReference type="SAM" id="Phobius"/>
    </source>
</evidence>
<reference evidence="2 3" key="1">
    <citation type="submission" date="2018-06" db="EMBL/GenBank/DDBJ databases">
        <title>The draft genome sequences of strains SCU63 and S1.</title>
        <authorList>
            <person name="Gan L."/>
        </authorList>
    </citation>
    <scope>NUCLEOTIDE SEQUENCE [LARGE SCALE GENOMIC DNA]</scope>
    <source>
        <strain evidence="2 3">SCU63</strain>
    </source>
</reference>